<organism evidence="1 2">
    <name type="scientific">Hyunsoonleella aestuarii</name>
    <dbReference type="NCBI Taxonomy" id="912802"/>
    <lineage>
        <taxon>Bacteria</taxon>
        <taxon>Pseudomonadati</taxon>
        <taxon>Bacteroidota</taxon>
        <taxon>Flavobacteriia</taxon>
        <taxon>Flavobacteriales</taxon>
        <taxon>Flavobacteriaceae</taxon>
    </lineage>
</organism>
<comment type="caution">
    <text evidence="1">The sequence shown here is derived from an EMBL/GenBank/DDBJ whole genome shotgun (WGS) entry which is preliminary data.</text>
</comment>
<dbReference type="Proteomes" id="UP001500027">
    <property type="component" value="Unassembled WGS sequence"/>
</dbReference>
<protein>
    <submittedName>
        <fullName evidence="1">Uncharacterized protein</fullName>
    </submittedName>
</protein>
<sequence>MKMETKQTKVKYKAWLSAETMHDNTRKWMSELKFAKDEILFFNDLVKSYTLQLIDSKHFAESKKIIDKLNILKKDTDNLINTVKNHEKGLKVMVDGVNELQKEDTYRRKHAKLIIVVSNFLEKYRILKTQLFSLITGVIKEGKQKRLLQ</sequence>
<keyword evidence="2" id="KW-1185">Reference proteome</keyword>
<evidence type="ECO:0000313" key="1">
    <source>
        <dbReference type="EMBL" id="GAA4269923.1"/>
    </source>
</evidence>
<dbReference type="EMBL" id="BAABAV010000002">
    <property type="protein sequence ID" value="GAA4269923.1"/>
    <property type="molecule type" value="Genomic_DNA"/>
</dbReference>
<name>A0ABP8ECI2_9FLAO</name>
<accession>A0ABP8ECI2</accession>
<proteinExistence type="predicted"/>
<gene>
    <name evidence="1" type="ORF">GCM10022257_20240</name>
</gene>
<evidence type="ECO:0000313" key="2">
    <source>
        <dbReference type="Proteomes" id="UP001500027"/>
    </source>
</evidence>
<reference evidence="2" key="1">
    <citation type="journal article" date="2019" name="Int. J. Syst. Evol. Microbiol.">
        <title>The Global Catalogue of Microorganisms (GCM) 10K type strain sequencing project: providing services to taxonomists for standard genome sequencing and annotation.</title>
        <authorList>
            <consortium name="The Broad Institute Genomics Platform"/>
            <consortium name="The Broad Institute Genome Sequencing Center for Infectious Disease"/>
            <person name="Wu L."/>
            <person name="Ma J."/>
        </authorList>
    </citation>
    <scope>NUCLEOTIDE SEQUENCE [LARGE SCALE GENOMIC DNA]</scope>
    <source>
        <strain evidence="2">JCM 17452</strain>
    </source>
</reference>